<proteinExistence type="predicted"/>
<evidence type="ECO:0000313" key="2">
    <source>
        <dbReference type="EMBL" id="PYZ95347.1"/>
    </source>
</evidence>
<dbReference type="Pfam" id="PF12867">
    <property type="entry name" value="DinB_2"/>
    <property type="match status" value="1"/>
</dbReference>
<name>A0A323TP16_9BACI</name>
<evidence type="ECO:0000313" key="3">
    <source>
        <dbReference type="Proteomes" id="UP000248214"/>
    </source>
</evidence>
<dbReference type="AlphaFoldDB" id="A0A323TP16"/>
<organism evidence="2 3">
    <name type="scientific">Salipaludibacillus keqinensis</name>
    <dbReference type="NCBI Taxonomy" id="2045207"/>
    <lineage>
        <taxon>Bacteria</taxon>
        <taxon>Bacillati</taxon>
        <taxon>Bacillota</taxon>
        <taxon>Bacilli</taxon>
        <taxon>Bacillales</taxon>
        <taxon>Bacillaceae</taxon>
    </lineage>
</organism>
<accession>A0A323TP16</accession>
<keyword evidence="3" id="KW-1185">Reference proteome</keyword>
<dbReference type="InterPro" id="IPR034660">
    <property type="entry name" value="DinB/YfiT-like"/>
</dbReference>
<gene>
    <name evidence="2" type="ORF">CR194_04910</name>
</gene>
<dbReference type="Gene3D" id="1.20.120.450">
    <property type="entry name" value="dinb family like domain"/>
    <property type="match status" value="1"/>
</dbReference>
<dbReference type="InterPro" id="IPR024775">
    <property type="entry name" value="DinB-like"/>
</dbReference>
<sequence length="139" mass="16427">MTDYILELKELPEERLCEPIKEGKWSIRQIVGHLYYWDQFNLDKMVPYMAEGADLPTFPDHDQHNEEAMSFIEDYSVEPLIDRFVLTRKELIEEISRVGSDVRFTIGGGKRKFSGESFIKIFIKHDAHHQKQINEKLLK</sequence>
<dbReference type="SUPFAM" id="SSF109854">
    <property type="entry name" value="DinB/YfiT-like putative metalloenzymes"/>
    <property type="match status" value="1"/>
</dbReference>
<dbReference type="OrthoDB" id="2964295at2"/>
<comment type="caution">
    <text evidence="2">The sequence shown here is derived from an EMBL/GenBank/DDBJ whole genome shotgun (WGS) entry which is preliminary data.</text>
</comment>
<feature type="domain" description="DinB-like" evidence="1">
    <location>
        <begin position="8"/>
        <end position="133"/>
    </location>
</feature>
<dbReference type="EMBL" id="PDOD01000001">
    <property type="protein sequence ID" value="PYZ95347.1"/>
    <property type="molecule type" value="Genomic_DNA"/>
</dbReference>
<protein>
    <recommendedName>
        <fullName evidence="1">DinB-like domain-containing protein</fullName>
    </recommendedName>
</protein>
<reference evidence="2 3" key="1">
    <citation type="submission" date="2017-10" db="EMBL/GenBank/DDBJ databases">
        <title>Bacillus sp. nov., a halophilic bacterium isolated from a Keqin Lake.</title>
        <authorList>
            <person name="Wang H."/>
        </authorList>
    </citation>
    <scope>NUCLEOTIDE SEQUENCE [LARGE SCALE GENOMIC DNA]</scope>
    <source>
        <strain evidence="2 3">KQ-12</strain>
    </source>
</reference>
<evidence type="ECO:0000259" key="1">
    <source>
        <dbReference type="Pfam" id="PF12867"/>
    </source>
</evidence>
<dbReference type="Proteomes" id="UP000248214">
    <property type="component" value="Unassembled WGS sequence"/>
</dbReference>